<evidence type="ECO:0000313" key="1">
    <source>
        <dbReference type="EMBL" id="PVU87636.1"/>
    </source>
</evidence>
<gene>
    <name evidence="1" type="ORF">BB561_006248</name>
</gene>
<sequence length="107" mass="12196">MCVQKLDDSRAAIRINFCNSLRSSSKIYWIARCYEKSGFIAKRFIEVCPLCKNIAPETIEHVLLECSRKQELRADILAQYINIYRAQVATKPPLLSALISMMLVGKS</sequence>
<dbReference type="OrthoDB" id="5588518at2759"/>
<keyword evidence="2" id="KW-1185">Reference proteome</keyword>
<proteinExistence type="predicted"/>
<dbReference type="Proteomes" id="UP000245383">
    <property type="component" value="Unassembled WGS sequence"/>
</dbReference>
<dbReference type="EMBL" id="MBFR01000468">
    <property type="protein sequence ID" value="PVU87636.1"/>
    <property type="molecule type" value="Genomic_DNA"/>
</dbReference>
<dbReference type="AlphaFoldDB" id="A0A2T9Y5M0"/>
<dbReference type="AntiFam" id="ANF00034">
    <property type="entry name" value="Antisense to 5.8S rRNA"/>
</dbReference>
<name>A0A2T9Y5M0_9FUNG</name>
<reference evidence="1 2" key="1">
    <citation type="journal article" date="2018" name="MBio">
        <title>Comparative Genomics Reveals the Core Gene Toolbox for the Fungus-Insect Symbiosis.</title>
        <authorList>
            <person name="Wang Y."/>
            <person name="Stata M."/>
            <person name="Wang W."/>
            <person name="Stajich J.E."/>
            <person name="White M.M."/>
            <person name="Moncalvo J.M."/>
        </authorList>
    </citation>
    <scope>NUCLEOTIDE SEQUENCE [LARGE SCALE GENOMIC DNA]</scope>
    <source>
        <strain evidence="1 2">SWE-8-4</strain>
    </source>
</reference>
<organism evidence="1 2">
    <name type="scientific">Smittium simulii</name>
    <dbReference type="NCBI Taxonomy" id="133385"/>
    <lineage>
        <taxon>Eukaryota</taxon>
        <taxon>Fungi</taxon>
        <taxon>Fungi incertae sedis</taxon>
        <taxon>Zoopagomycota</taxon>
        <taxon>Kickxellomycotina</taxon>
        <taxon>Harpellomycetes</taxon>
        <taxon>Harpellales</taxon>
        <taxon>Legeriomycetaceae</taxon>
        <taxon>Smittium</taxon>
    </lineage>
</organism>
<evidence type="ECO:0000313" key="2">
    <source>
        <dbReference type="Proteomes" id="UP000245383"/>
    </source>
</evidence>
<accession>A0A2T9Y5M0</accession>
<comment type="caution">
    <text evidence="1">The sequence shown here is derived from an EMBL/GenBank/DDBJ whole genome shotgun (WGS) entry which is preliminary data.</text>
</comment>
<protein>
    <submittedName>
        <fullName evidence="1">Uncharacterized protein</fullName>
    </submittedName>
</protein>